<dbReference type="Gene3D" id="1.10.8.60">
    <property type="match status" value="1"/>
</dbReference>
<feature type="transmembrane region" description="Helical" evidence="17">
    <location>
        <begin position="86"/>
        <end position="104"/>
    </location>
</feature>
<organism evidence="18">
    <name type="scientific">Cyprideis torosa</name>
    <dbReference type="NCBI Taxonomy" id="163714"/>
    <lineage>
        <taxon>Eukaryota</taxon>
        <taxon>Metazoa</taxon>
        <taxon>Ecdysozoa</taxon>
        <taxon>Arthropoda</taxon>
        <taxon>Crustacea</taxon>
        <taxon>Oligostraca</taxon>
        <taxon>Ostracoda</taxon>
        <taxon>Podocopa</taxon>
        <taxon>Podocopida</taxon>
        <taxon>Cytherocopina</taxon>
        <taxon>Cytheroidea</taxon>
        <taxon>Cytherideidae</taxon>
        <taxon>Cyprideis</taxon>
    </lineage>
</organism>
<dbReference type="GO" id="GO:0005886">
    <property type="term" value="C:plasma membrane"/>
    <property type="evidence" value="ECO:0007669"/>
    <property type="project" value="TreeGrafter"/>
</dbReference>
<dbReference type="GO" id="GO:0004176">
    <property type="term" value="F:ATP-dependent peptidase activity"/>
    <property type="evidence" value="ECO:0007669"/>
    <property type="project" value="InterPro"/>
</dbReference>
<evidence type="ECO:0000256" key="17">
    <source>
        <dbReference type="SAM" id="Phobius"/>
    </source>
</evidence>
<evidence type="ECO:0000256" key="5">
    <source>
        <dbReference type="ARBA" id="ARBA00022475"/>
    </source>
</evidence>
<dbReference type="InterPro" id="IPR005936">
    <property type="entry name" value="FtsH"/>
</dbReference>
<dbReference type="PROSITE" id="PS00674">
    <property type="entry name" value="AAA"/>
    <property type="match status" value="1"/>
</dbReference>
<dbReference type="GO" id="GO:0006508">
    <property type="term" value="P:proteolysis"/>
    <property type="evidence" value="ECO:0007669"/>
    <property type="project" value="UniProtKB-KW"/>
</dbReference>
<evidence type="ECO:0000256" key="8">
    <source>
        <dbReference type="ARBA" id="ARBA00022723"/>
    </source>
</evidence>
<dbReference type="GO" id="GO:0005524">
    <property type="term" value="F:ATP binding"/>
    <property type="evidence" value="ECO:0007669"/>
    <property type="project" value="UniProtKB-KW"/>
</dbReference>
<dbReference type="NCBIfam" id="NF008004">
    <property type="entry name" value="PRK10733.1"/>
    <property type="match status" value="1"/>
</dbReference>
<keyword evidence="7 17" id="KW-0812">Transmembrane</keyword>
<keyword evidence="9" id="KW-0547">Nucleotide-binding</keyword>
<name>A0A7R8VZM8_9CRUS</name>
<keyword evidence="15 17" id="KW-0472">Membrane</keyword>
<keyword evidence="14" id="KW-0482">Metalloprotease</keyword>
<evidence type="ECO:0000256" key="6">
    <source>
        <dbReference type="ARBA" id="ARBA00022670"/>
    </source>
</evidence>
<dbReference type="NCBIfam" id="TIGR01241">
    <property type="entry name" value="FtsH_fam"/>
    <property type="match status" value="1"/>
</dbReference>
<keyword evidence="12" id="KW-0067">ATP-binding</keyword>
<evidence type="ECO:0000256" key="15">
    <source>
        <dbReference type="ARBA" id="ARBA00023136"/>
    </source>
</evidence>
<evidence type="ECO:0000256" key="3">
    <source>
        <dbReference type="ARBA" id="ARBA00010044"/>
    </source>
</evidence>
<evidence type="ECO:0000256" key="13">
    <source>
        <dbReference type="ARBA" id="ARBA00022989"/>
    </source>
</evidence>
<evidence type="ECO:0000313" key="18">
    <source>
        <dbReference type="EMBL" id="CAD7222008.1"/>
    </source>
</evidence>
<dbReference type="SUPFAM" id="SSF52540">
    <property type="entry name" value="P-loop containing nucleoside triphosphate hydrolases"/>
    <property type="match status" value="1"/>
</dbReference>
<keyword evidence="6" id="KW-0645">Protease</keyword>
<evidence type="ECO:0000256" key="9">
    <source>
        <dbReference type="ARBA" id="ARBA00022741"/>
    </source>
</evidence>
<keyword evidence="11" id="KW-0862">Zinc</keyword>
<comment type="similarity">
    <text evidence="4">In the N-terminal section; belongs to the AAA ATPase family.</text>
</comment>
<comment type="subcellular location">
    <subcellularLocation>
        <location evidence="2">Membrane</location>
    </subcellularLocation>
</comment>
<protein>
    <submittedName>
        <fullName evidence="18">Uncharacterized protein</fullName>
    </submittedName>
</protein>
<feature type="transmembrane region" description="Helical" evidence="17">
    <location>
        <begin position="188"/>
        <end position="206"/>
    </location>
</feature>
<sequence>MHVLELGAAPGGWTQYIVEQLDGTGVIVASDILPMDSFADVRFIQGDFREDSVLQEVLNALGNVGAHLVLSDMAPNLNRGSSLNDLIKNVLLWVVIAVILMTVFNNLGTQRQIGNTLAYSDFLARVSTGSVETVVMDGPEITGRMRTGEAFTTYSPETDNRSLIGELRDADVEIIAERPEETGLLTQLFISWFPFLLLIGVWIFFMRQMQGGGGGRGAMSFGKSKARLLGEDQVKVTFADVAGVEEAKEEVAELVEFLREPGKFQKLGGKIPRGVLMVGSPGTGKTLLAKAIAGEAKVPFFSISGSDFVEMFVGVGASRVRDMFEQAKKHAPCIIFIDEIDAVGRHRGAGLGGGHDEREQTLNQLLVEMDGFEGNEGVIVIAATNRPDVLDPALLRPGRFDRQVVVPLPDVRGREQILRVHMSKVPISDDVRPDLIARGTPGFSGADLANLVNEAALFAARADKRTVEMTEFESAKDKIMMGAERKSMVMSEDEKRLTAYHEAGHAIVGRLVPEHDPVYKVTIIPRGRALGVTMFLPEEDRYSHSVQRLNSQISTLYGGRLAEEMIFGPDAVTTGASNDIERATELARNMVSKWGLSEKLGPLAYSEDEGEVFLGRSVTQHKQISGPTAQVIDEEIRAVIDKNYDRAKRILEENLDKLHMMSDALMKYETIDVNQIDAIMEGREPGPPSDWTDDDGSTGSQNGPGVKEPSDESEKKSDDGSIGGPASLH</sequence>
<dbReference type="InterPro" id="IPR011546">
    <property type="entry name" value="Pept_M41_FtsH_extracell"/>
</dbReference>
<dbReference type="Gene3D" id="3.30.720.210">
    <property type="match status" value="1"/>
</dbReference>
<dbReference type="FunFam" id="3.40.50.300:FF:000001">
    <property type="entry name" value="ATP-dependent zinc metalloprotease FtsH"/>
    <property type="match status" value="1"/>
</dbReference>
<dbReference type="Gene3D" id="1.20.58.760">
    <property type="entry name" value="Peptidase M41"/>
    <property type="match status" value="1"/>
</dbReference>
<dbReference type="PANTHER" id="PTHR23076">
    <property type="entry name" value="METALLOPROTEASE M41 FTSH"/>
    <property type="match status" value="1"/>
</dbReference>
<evidence type="ECO:0000256" key="14">
    <source>
        <dbReference type="ARBA" id="ARBA00023049"/>
    </source>
</evidence>
<evidence type="ECO:0000256" key="7">
    <source>
        <dbReference type="ARBA" id="ARBA00022692"/>
    </source>
</evidence>
<dbReference type="InterPro" id="IPR003959">
    <property type="entry name" value="ATPase_AAA_core"/>
</dbReference>
<dbReference type="EMBL" id="OB660025">
    <property type="protein sequence ID" value="CAD7222008.1"/>
    <property type="molecule type" value="Genomic_DNA"/>
</dbReference>
<dbReference type="InterPro" id="IPR002877">
    <property type="entry name" value="RNA_MeTrfase_FtsJ_dom"/>
</dbReference>
<evidence type="ECO:0000256" key="12">
    <source>
        <dbReference type="ARBA" id="ARBA00022840"/>
    </source>
</evidence>
<dbReference type="InterPro" id="IPR029063">
    <property type="entry name" value="SAM-dependent_MTases_sf"/>
</dbReference>
<dbReference type="Gene3D" id="3.40.50.300">
    <property type="entry name" value="P-loop containing nucleotide triphosphate hydrolases"/>
    <property type="match status" value="1"/>
</dbReference>
<evidence type="ECO:0000256" key="11">
    <source>
        <dbReference type="ARBA" id="ARBA00022833"/>
    </source>
</evidence>
<accession>A0A7R8VZM8</accession>
<feature type="region of interest" description="Disordered" evidence="16">
    <location>
        <begin position="680"/>
        <end position="729"/>
    </location>
</feature>
<dbReference type="GO" id="GO:0033645">
    <property type="term" value="C:host cell endomembrane system"/>
    <property type="evidence" value="ECO:0007669"/>
    <property type="project" value="UniProtKB-SubCell"/>
</dbReference>
<dbReference type="InterPro" id="IPR041569">
    <property type="entry name" value="AAA_lid_3"/>
</dbReference>
<dbReference type="Gene3D" id="3.40.50.150">
    <property type="entry name" value="Vaccinia Virus protein VP39"/>
    <property type="match status" value="1"/>
</dbReference>
<evidence type="ECO:0000256" key="16">
    <source>
        <dbReference type="SAM" id="MobiDB-lite"/>
    </source>
</evidence>
<dbReference type="Pfam" id="PF06480">
    <property type="entry name" value="FtsH_ext"/>
    <property type="match status" value="1"/>
</dbReference>
<dbReference type="Pfam" id="PF01434">
    <property type="entry name" value="Peptidase_M41"/>
    <property type="match status" value="1"/>
</dbReference>
<keyword evidence="5" id="KW-1003">Cell membrane</keyword>
<dbReference type="Pfam" id="PF01728">
    <property type="entry name" value="FtsJ"/>
    <property type="match status" value="1"/>
</dbReference>
<dbReference type="FunFam" id="1.20.58.760:FF:000001">
    <property type="entry name" value="ATP-dependent zinc metalloprotease FtsH"/>
    <property type="match status" value="1"/>
</dbReference>
<dbReference type="Pfam" id="PF00004">
    <property type="entry name" value="AAA"/>
    <property type="match status" value="1"/>
</dbReference>
<dbReference type="FunFam" id="1.10.8.60:FF:000001">
    <property type="entry name" value="ATP-dependent zinc metalloprotease FtsH"/>
    <property type="match status" value="1"/>
</dbReference>
<evidence type="ECO:0000256" key="2">
    <source>
        <dbReference type="ARBA" id="ARBA00004370"/>
    </source>
</evidence>
<dbReference type="SUPFAM" id="SSF140990">
    <property type="entry name" value="FtsH protease domain-like"/>
    <property type="match status" value="1"/>
</dbReference>
<gene>
    <name evidence="18" type="ORF">CTOB1V02_LOCUS27</name>
</gene>
<dbReference type="InterPro" id="IPR037219">
    <property type="entry name" value="Peptidase_M41-like"/>
</dbReference>
<keyword evidence="13 17" id="KW-1133">Transmembrane helix</keyword>
<dbReference type="GO" id="GO:0008168">
    <property type="term" value="F:methyltransferase activity"/>
    <property type="evidence" value="ECO:0007669"/>
    <property type="project" value="InterPro"/>
</dbReference>
<dbReference type="InterPro" id="IPR027417">
    <property type="entry name" value="P-loop_NTPase"/>
</dbReference>
<evidence type="ECO:0000256" key="10">
    <source>
        <dbReference type="ARBA" id="ARBA00022801"/>
    </source>
</evidence>
<dbReference type="GO" id="GO:0032259">
    <property type="term" value="P:methylation"/>
    <property type="evidence" value="ECO:0007669"/>
    <property type="project" value="InterPro"/>
</dbReference>
<dbReference type="GO" id="GO:0016887">
    <property type="term" value="F:ATP hydrolysis activity"/>
    <property type="evidence" value="ECO:0007669"/>
    <property type="project" value="InterPro"/>
</dbReference>
<dbReference type="CDD" id="cd19501">
    <property type="entry name" value="RecA-like_FtsH"/>
    <property type="match status" value="1"/>
</dbReference>
<evidence type="ECO:0000256" key="1">
    <source>
        <dbReference type="ARBA" id="ARBA00001947"/>
    </source>
</evidence>
<reference evidence="18" key="1">
    <citation type="submission" date="2020-11" db="EMBL/GenBank/DDBJ databases">
        <authorList>
            <person name="Tran Van P."/>
        </authorList>
    </citation>
    <scope>NUCLEOTIDE SEQUENCE</scope>
</reference>
<dbReference type="GO" id="GO:0008270">
    <property type="term" value="F:zinc ion binding"/>
    <property type="evidence" value="ECO:0007669"/>
    <property type="project" value="InterPro"/>
</dbReference>
<dbReference type="SMART" id="SM00382">
    <property type="entry name" value="AAA"/>
    <property type="match status" value="1"/>
</dbReference>
<dbReference type="Pfam" id="PF17862">
    <property type="entry name" value="AAA_lid_3"/>
    <property type="match status" value="1"/>
</dbReference>
<evidence type="ECO:0000256" key="4">
    <source>
        <dbReference type="ARBA" id="ARBA00010550"/>
    </source>
</evidence>
<keyword evidence="10" id="KW-0378">Hydrolase</keyword>
<dbReference type="InterPro" id="IPR000642">
    <property type="entry name" value="Peptidase_M41"/>
</dbReference>
<dbReference type="InterPro" id="IPR003593">
    <property type="entry name" value="AAA+_ATPase"/>
</dbReference>
<comment type="cofactor">
    <cofactor evidence="1">
        <name>Zn(2+)</name>
        <dbReference type="ChEBI" id="CHEBI:29105"/>
    </cofactor>
</comment>
<proteinExistence type="inferred from homology"/>
<comment type="similarity">
    <text evidence="3">In the C-terminal section; belongs to the peptidase M41 family.</text>
</comment>
<keyword evidence="8" id="KW-0479">Metal-binding</keyword>
<dbReference type="GO" id="GO:0004222">
    <property type="term" value="F:metalloendopeptidase activity"/>
    <property type="evidence" value="ECO:0007669"/>
    <property type="project" value="InterPro"/>
</dbReference>
<dbReference type="GO" id="GO:0010304">
    <property type="term" value="P:PSII associated light-harvesting complex II catabolic process"/>
    <property type="evidence" value="ECO:0007669"/>
    <property type="project" value="UniProtKB-ARBA"/>
</dbReference>
<dbReference type="InterPro" id="IPR003960">
    <property type="entry name" value="ATPase_AAA_CS"/>
</dbReference>
<feature type="compositionally biased region" description="Basic and acidic residues" evidence="16">
    <location>
        <begin position="708"/>
        <end position="719"/>
    </location>
</feature>
<dbReference type="PANTHER" id="PTHR23076:SF97">
    <property type="entry name" value="ATP-DEPENDENT ZINC METALLOPROTEASE YME1L1"/>
    <property type="match status" value="1"/>
</dbReference>
<dbReference type="AlphaFoldDB" id="A0A7R8VZM8"/>
<dbReference type="HAMAP" id="MF_01458">
    <property type="entry name" value="FtsH"/>
    <property type="match status" value="1"/>
</dbReference>
<dbReference type="SUPFAM" id="SSF53335">
    <property type="entry name" value="S-adenosyl-L-methionine-dependent methyltransferases"/>
    <property type="match status" value="1"/>
</dbReference>
<dbReference type="OrthoDB" id="6362170at2759"/>